<feature type="domain" description="Response regulatory" evidence="10">
    <location>
        <begin position="6"/>
        <end position="122"/>
    </location>
</feature>
<accession>K9UGL7</accession>
<dbReference type="KEGG" id="cmp:Cha6605_2734"/>
<dbReference type="GO" id="GO:0005886">
    <property type="term" value="C:plasma membrane"/>
    <property type="evidence" value="ECO:0007669"/>
    <property type="project" value="TreeGrafter"/>
</dbReference>
<comment type="catalytic activity">
    <reaction evidence="1">
        <text>ATP + protein L-histidine = ADP + protein N-phospho-L-histidine.</text>
        <dbReference type="EC" id="2.7.13.3"/>
    </reaction>
</comment>
<dbReference type="PANTHER" id="PTHR43047">
    <property type="entry name" value="TWO-COMPONENT HISTIDINE PROTEIN KINASE"/>
    <property type="match status" value="1"/>
</dbReference>
<dbReference type="eggNOG" id="COG0784">
    <property type="taxonomic scope" value="Bacteria"/>
</dbReference>
<dbReference type="InterPro" id="IPR036097">
    <property type="entry name" value="HisK_dim/P_sf"/>
</dbReference>
<dbReference type="PRINTS" id="PR00344">
    <property type="entry name" value="BCTRLSENSOR"/>
</dbReference>
<gene>
    <name evidence="11" type="ORF">Cha6605_2734</name>
</gene>
<dbReference type="SMART" id="SM00448">
    <property type="entry name" value="REC"/>
    <property type="match status" value="1"/>
</dbReference>
<feature type="domain" description="Histidine kinase" evidence="9">
    <location>
        <begin position="173"/>
        <end position="400"/>
    </location>
</feature>
<organism evidence="11 12">
    <name type="scientific">Chamaesiphon minutus (strain ATCC 27169 / PCC 6605)</name>
    <dbReference type="NCBI Taxonomy" id="1173020"/>
    <lineage>
        <taxon>Bacteria</taxon>
        <taxon>Bacillati</taxon>
        <taxon>Cyanobacteriota</taxon>
        <taxon>Cyanophyceae</taxon>
        <taxon>Gomontiellales</taxon>
        <taxon>Chamaesiphonaceae</taxon>
        <taxon>Chamaesiphon</taxon>
    </lineage>
</organism>
<dbReference type="RefSeq" id="WP_015159919.1">
    <property type="nucleotide sequence ID" value="NC_019697.1"/>
</dbReference>
<dbReference type="PROSITE" id="PS50110">
    <property type="entry name" value="RESPONSE_REGULATORY"/>
    <property type="match status" value="1"/>
</dbReference>
<dbReference type="Pfam" id="PF00512">
    <property type="entry name" value="HisKA"/>
    <property type="match status" value="1"/>
</dbReference>
<dbReference type="SUPFAM" id="SSF55874">
    <property type="entry name" value="ATPase domain of HSP90 chaperone/DNA topoisomerase II/histidine kinase"/>
    <property type="match status" value="1"/>
</dbReference>
<dbReference type="Pfam" id="PF02518">
    <property type="entry name" value="HATPase_c"/>
    <property type="match status" value="1"/>
</dbReference>
<dbReference type="Proteomes" id="UP000010366">
    <property type="component" value="Chromosome"/>
</dbReference>
<evidence type="ECO:0000259" key="10">
    <source>
        <dbReference type="PROSITE" id="PS50110"/>
    </source>
</evidence>
<dbReference type="PATRIC" id="fig|1173020.3.peg.3118"/>
<dbReference type="SMART" id="SM00387">
    <property type="entry name" value="HATPase_c"/>
    <property type="match status" value="1"/>
</dbReference>
<dbReference type="InterPro" id="IPR005467">
    <property type="entry name" value="His_kinase_dom"/>
</dbReference>
<evidence type="ECO:0000256" key="3">
    <source>
        <dbReference type="ARBA" id="ARBA00022553"/>
    </source>
</evidence>
<reference evidence="11 12" key="1">
    <citation type="submission" date="2012-05" db="EMBL/GenBank/DDBJ databases">
        <title>Finished chromosome of genome of Chamaesiphon sp. PCC 6605.</title>
        <authorList>
            <consortium name="US DOE Joint Genome Institute"/>
            <person name="Gugger M."/>
            <person name="Coursin T."/>
            <person name="Rippka R."/>
            <person name="Tandeau De Marsac N."/>
            <person name="Huntemann M."/>
            <person name="Wei C.-L."/>
            <person name="Han J."/>
            <person name="Detter J.C."/>
            <person name="Han C."/>
            <person name="Tapia R."/>
            <person name="Chen A."/>
            <person name="Kyrpides N."/>
            <person name="Mavromatis K."/>
            <person name="Markowitz V."/>
            <person name="Szeto E."/>
            <person name="Ivanova N."/>
            <person name="Pagani I."/>
            <person name="Pati A."/>
            <person name="Goodwin L."/>
            <person name="Nordberg H.P."/>
            <person name="Cantor M.N."/>
            <person name="Hua S.X."/>
            <person name="Woyke T."/>
            <person name="Kerfeld C.A."/>
        </authorList>
    </citation>
    <scope>NUCLEOTIDE SEQUENCE [LARGE SCALE GENOMIC DNA]</scope>
    <source>
        <strain evidence="12">ATCC 27169 / PCC 6605</strain>
    </source>
</reference>
<name>K9UGL7_CHAP6</name>
<evidence type="ECO:0000256" key="5">
    <source>
        <dbReference type="ARBA" id="ARBA00022777"/>
    </source>
</evidence>
<dbReference type="InterPro" id="IPR003661">
    <property type="entry name" value="HisK_dim/P_dom"/>
</dbReference>
<evidence type="ECO:0000259" key="9">
    <source>
        <dbReference type="PROSITE" id="PS50109"/>
    </source>
</evidence>
<keyword evidence="5 11" id="KW-0418">Kinase</keyword>
<feature type="modified residue" description="4-aspartylphosphate" evidence="7">
    <location>
        <position position="57"/>
    </location>
</feature>
<evidence type="ECO:0000313" key="12">
    <source>
        <dbReference type="Proteomes" id="UP000010366"/>
    </source>
</evidence>
<keyword evidence="6" id="KW-0902">Two-component regulatory system</keyword>
<dbReference type="AlphaFoldDB" id="K9UGL7"/>
<dbReference type="SMART" id="SM00388">
    <property type="entry name" value="HisKA"/>
    <property type="match status" value="1"/>
</dbReference>
<evidence type="ECO:0000256" key="7">
    <source>
        <dbReference type="PROSITE-ProRule" id="PRU00169"/>
    </source>
</evidence>
<dbReference type="Pfam" id="PF00072">
    <property type="entry name" value="Response_reg"/>
    <property type="match status" value="1"/>
</dbReference>
<dbReference type="InterPro" id="IPR011006">
    <property type="entry name" value="CheY-like_superfamily"/>
</dbReference>
<dbReference type="PANTHER" id="PTHR43047:SF72">
    <property type="entry name" value="OSMOSENSING HISTIDINE PROTEIN KINASE SLN1"/>
    <property type="match status" value="1"/>
</dbReference>
<dbReference type="HOGENOM" id="CLU_000445_114_72_3"/>
<dbReference type="InterPro" id="IPR003594">
    <property type="entry name" value="HATPase_dom"/>
</dbReference>
<keyword evidence="4" id="KW-0808">Transferase</keyword>
<feature type="coiled-coil region" evidence="8">
    <location>
        <begin position="125"/>
        <end position="166"/>
    </location>
</feature>
<dbReference type="InterPro" id="IPR004358">
    <property type="entry name" value="Sig_transdc_His_kin-like_C"/>
</dbReference>
<keyword evidence="8" id="KW-0175">Coiled coil</keyword>
<sequence>MEDTLKILVVDDDEIDRMAVRRALNQSGISTAITEATTCAEALARLAVDIFDCTFVDYGLPDRNGLDLVKCACALNVQHPLVVLTGQGDERIAVELMKAGATDYMPKSQISPANLAQVMRNAMRIDRAEREIIETSEQLKRNNELLVRQNRDLEQQRDQIELQNLQREDFISHLTHDLRTPLVAANMMYKLFEQEAFCPLSPEMHNALDAMYRSNQNLLELVNTMLEVNRYESGHKQLTVTQCDLWDIMQAVVEELQPLARYKSIDLNLTSEHPEPQSLKILGDCLEIRRALTNLVGNALKFTDVGSVQLKLGLCPASEEDRTNINGWVAVDVADTGLGMSPEEQAIMFQRFRTGKHRQAGSGLGLHLVARIITEHAGTISVTSEPGRGSLFKVRLPAKV</sequence>
<dbReference type="SUPFAM" id="SSF52172">
    <property type="entry name" value="CheY-like"/>
    <property type="match status" value="1"/>
</dbReference>
<evidence type="ECO:0000256" key="8">
    <source>
        <dbReference type="SAM" id="Coils"/>
    </source>
</evidence>
<keyword evidence="3 7" id="KW-0597">Phosphoprotein</keyword>
<dbReference type="SUPFAM" id="SSF47384">
    <property type="entry name" value="Homodimeric domain of signal transducing histidine kinase"/>
    <property type="match status" value="1"/>
</dbReference>
<dbReference type="OrthoDB" id="572021at2"/>
<dbReference type="CDD" id="cd00082">
    <property type="entry name" value="HisKA"/>
    <property type="match status" value="1"/>
</dbReference>
<dbReference type="eggNOG" id="COG2205">
    <property type="taxonomic scope" value="Bacteria"/>
</dbReference>
<protein>
    <recommendedName>
        <fullName evidence="2">histidine kinase</fullName>
        <ecNumber evidence="2">2.7.13.3</ecNumber>
    </recommendedName>
</protein>
<evidence type="ECO:0000256" key="4">
    <source>
        <dbReference type="ARBA" id="ARBA00022679"/>
    </source>
</evidence>
<proteinExistence type="predicted"/>
<dbReference type="InterPro" id="IPR001789">
    <property type="entry name" value="Sig_transdc_resp-reg_receiver"/>
</dbReference>
<dbReference type="Gene3D" id="3.30.565.10">
    <property type="entry name" value="Histidine kinase-like ATPase, C-terminal domain"/>
    <property type="match status" value="1"/>
</dbReference>
<evidence type="ECO:0000256" key="1">
    <source>
        <dbReference type="ARBA" id="ARBA00000085"/>
    </source>
</evidence>
<evidence type="ECO:0000256" key="2">
    <source>
        <dbReference type="ARBA" id="ARBA00012438"/>
    </source>
</evidence>
<dbReference type="Gene3D" id="3.40.50.2300">
    <property type="match status" value="1"/>
</dbReference>
<dbReference type="Gene3D" id="1.10.287.130">
    <property type="match status" value="1"/>
</dbReference>
<dbReference type="PROSITE" id="PS50109">
    <property type="entry name" value="HIS_KIN"/>
    <property type="match status" value="1"/>
</dbReference>
<dbReference type="CDD" id="cd00156">
    <property type="entry name" value="REC"/>
    <property type="match status" value="1"/>
</dbReference>
<dbReference type="EMBL" id="CP003600">
    <property type="protein sequence ID" value="AFY93773.1"/>
    <property type="molecule type" value="Genomic_DNA"/>
</dbReference>
<dbReference type="GO" id="GO:0009927">
    <property type="term" value="F:histidine phosphotransfer kinase activity"/>
    <property type="evidence" value="ECO:0007669"/>
    <property type="project" value="TreeGrafter"/>
</dbReference>
<evidence type="ECO:0000256" key="6">
    <source>
        <dbReference type="ARBA" id="ARBA00023012"/>
    </source>
</evidence>
<keyword evidence="12" id="KW-1185">Reference proteome</keyword>
<dbReference type="EC" id="2.7.13.3" evidence="2"/>
<dbReference type="InterPro" id="IPR036890">
    <property type="entry name" value="HATPase_C_sf"/>
</dbReference>
<evidence type="ECO:0000313" key="11">
    <source>
        <dbReference type="EMBL" id="AFY93773.1"/>
    </source>
</evidence>
<dbReference type="GO" id="GO:0000155">
    <property type="term" value="F:phosphorelay sensor kinase activity"/>
    <property type="evidence" value="ECO:0007669"/>
    <property type="project" value="InterPro"/>
</dbReference>
<dbReference type="STRING" id="1173020.Cha6605_2734"/>